<dbReference type="SUPFAM" id="SSF53448">
    <property type="entry name" value="Nucleotide-diphospho-sugar transferases"/>
    <property type="match status" value="1"/>
</dbReference>
<comment type="similarity">
    <text evidence="4 17">Belongs to the glycosyltransferase 2 family. GalNAc-T subfamily.</text>
</comment>
<proteinExistence type="inferred from homology"/>
<dbReference type="GO" id="GO:0030246">
    <property type="term" value="F:carbohydrate binding"/>
    <property type="evidence" value="ECO:0007669"/>
    <property type="project" value="UniProtKB-KW"/>
</dbReference>
<dbReference type="InterPro" id="IPR029044">
    <property type="entry name" value="Nucleotide-diphossugar_trans"/>
</dbReference>
<dbReference type="Gene3D" id="3.90.550.10">
    <property type="entry name" value="Spore Coat Polysaccharide Biosynthesis Protein SpsA, Chain A"/>
    <property type="match status" value="1"/>
</dbReference>
<dbReference type="SMART" id="SM00458">
    <property type="entry name" value="RICIN"/>
    <property type="match status" value="1"/>
</dbReference>
<dbReference type="CDD" id="cd23462">
    <property type="entry name" value="beta-trefoil_Ricin_Pgant9-like"/>
    <property type="match status" value="1"/>
</dbReference>
<gene>
    <name evidence="20" type="ORF">NP493_249g00008</name>
</gene>
<keyword evidence="15" id="KW-0325">Glycoprotein</keyword>
<evidence type="ECO:0000256" key="16">
    <source>
        <dbReference type="ARBA" id="ARBA00023211"/>
    </source>
</evidence>
<dbReference type="CDD" id="cd02510">
    <property type="entry name" value="pp-GalNAc-T"/>
    <property type="match status" value="1"/>
</dbReference>
<keyword evidence="21" id="KW-1185">Reference proteome</keyword>
<dbReference type="InterPro" id="IPR001173">
    <property type="entry name" value="Glyco_trans_2-like"/>
</dbReference>
<dbReference type="EMBL" id="JAODUO010000249">
    <property type="protein sequence ID" value="KAK2184871.1"/>
    <property type="molecule type" value="Genomic_DNA"/>
</dbReference>
<evidence type="ECO:0000256" key="18">
    <source>
        <dbReference type="SAM" id="MobiDB-lite"/>
    </source>
</evidence>
<evidence type="ECO:0000256" key="17">
    <source>
        <dbReference type="RuleBase" id="RU361242"/>
    </source>
</evidence>
<evidence type="ECO:0000256" key="7">
    <source>
        <dbReference type="ARBA" id="ARBA00022692"/>
    </source>
</evidence>
<dbReference type="SUPFAM" id="SSF50370">
    <property type="entry name" value="Ricin B-like lectins"/>
    <property type="match status" value="1"/>
</dbReference>
<dbReference type="GO" id="GO:0006493">
    <property type="term" value="P:protein O-linked glycosylation"/>
    <property type="evidence" value="ECO:0007669"/>
    <property type="project" value="TreeGrafter"/>
</dbReference>
<dbReference type="EC" id="2.4.1.-" evidence="17"/>
<dbReference type="AlphaFoldDB" id="A0AAD9NYP0"/>
<evidence type="ECO:0000256" key="10">
    <source>
        <dbReference type="ARBA" id="ARBA00022968"/>
    </source>
</evidence>
<reference evidence="20" key="1">
    <citation type="journal article" date="2023" name="Mol. Biol. Evol.">
        <title>Third-Generation Sequencing Reveals the Adaptive Role of the Epigenome in Three Deep-Sea Polychaetes.</title>
        <authorList>
            <person name="Perez M."/>
            <person name="Aroh O."/>
            <person name="Sun Y."/>
            <person name="Lan Y."/>
            <person name="Juniper S.K."/>
            <person name="Young C.R."/>
            <person name="Angers B."/>
            <person name="Qian P.Y."/>
        </authorList>
    </citation>
    <scope>NUCLEOTIDE SEQUENCE</scope>
    <source>
        <strain evidence="20">R07B-5</strain>
    </source>
</reference>
<organism evidence="20 21">
    <name type="scientific">Ridgeia piscesae</name>
    <name type="common">Tubeworm</name>
    <dbReference type="NCBI Taxonomy" id="27915"/>
    <lineage>
        <taxon>Eukaryota</taxon>
        <taxon>Metazoa</taxon>
        <taxon>Spiralia</taxon>
        <taxon>Lophotrochozoa</taxon>
        <taxon>Annelida</taxon>
        <taxon>Polychaeta</taxon>
        <taxon>Sedentaria</taxon>
        <taxon>Canalipalpata</taxon>
        <taxon>Sabellida</taxon>
        <taxon>Siboglinidae</taxon>
        <taxon>Ridgeia</taxon>
    </lineage>
</organism>
<dbReference type="GO" id="GO:0046872">
    <property type="term" value="F:metal ion binding"/>
    <property type="evidence" value="ECO:0007669"/>
    <property type="project" value="UniProtKB-KW"/>
</dbReference>
<name>A0AAD9NYP0_RIDPI</name>
<keyword evidence="13 17" id="KW-0472">Membrane</keyword>
<evidence type="ECO:0000259" key="19">
    <source>
        <dbReference type="SMART" id="SM00458"/>
    </source>
</evidence>
<dbReference type="FunFam" id="3.90.550.10:FF:000021">
    <property type="entry name" value="Polypeptide N-acetylgalactosaminyltransferase"/>
    <property type="match status" value="1"/>
</dbReference>
<keyword evidence="6 17" id="KW-0808">Transferase</keyword>
<keyword evidence="16 17" id="KW-0464">Manganese</keyword>
<dbReference type="InterPro" id="IPR035992">
    <property type="entry name" value="Ricin_B-like_lectins"/>
</dbReference>
<evidence type="ECO:0000313" key="20">
    <source>
        <dbReference type="EMBL" id="KAK2184871.1"/>
    </source>
</evidence>
<feature type="region of interest" description="Disordered" evidence="18">
    <location>
        <begin position="105"/>
        <end position="130"/>
    </location>
</feature>
<sequence length="632" mass="72716">MGRQCRRLLFRVIIGIPIVWFSVVGFMVVMSGGGIPSPHAYPRNMHQQTGPAAQGQPVIERPNFDQLRFQQRMQEDARLEIARLDAKRRIQKEMVVSITTRTPAMHIEQDKEPSVDRAPPDAPGEQGRAVSIDKEKLSAAERAKFEEGWNHNAFNEYASNMISLHRSLPDVRDVECLDIKYHTVLPDTSVIVVFHNEAWSVLLRTVYSVLDRTPAKLLKEIILVDDASTFDHLHKRLDDYVAIKFKKVKVVRAPQREGLIRARLLGASVATGDVLTFLDSHCEATKGWLEPLLDRIAQNWSNVVTPVIDVIEDGTFKFLYGSAKTTSVGGFDWNLQFNWHGIPEEERLRRETPVSPIRSPTMAGGLFSIDRKYFNHIGTYDRGMEIWGGENLEMSFRVWMCGGTLEIIPCSHVGHIFRKRSPYSWKSGVNVVKKNSVRLAEVWLDDYKKYYYERYNNNLGEYGDVSERKALRKRLQCKTFDWYIKNIYPSLFIPGEAMASGEIQNEVEAQCLDSPVDKNAHNKPVKLWPCHKQGGNQYWMLSKEGEIRRDEACMDFAGQFLMIYPCHGMKGNQHWEYTKSNELRHYHSGLCIELTKDQKIKMKTCDGSTRQKWLWHRQIPDSEKKKRAGGAR</sequence>
<keyword evidence="12 17" id="KW-0333">Golgi apparatus</keyword>
<evidence type="ECO:0000256" key="15">
    <source>
        <dbReference type="ARBA" id="ARBA00023180"/>
    </source>
</evidence>
<dbReference type="InterPro" id="IPR000772">
    <property type="entry name" value="Ricin_B_lectin"/>
</dbReference>
<evidence type="ECO:0000256" key="5">
    <source>
        <dbReference type="ARBA" id="ARBA00022676"/>
    </source>
</evidence>
<feature type="compositionally biased region" description="Basic and acidic residues" evidence="18">
    <location>
        <begin position="107"/>
        <end position="119"/>
    </location>
</feature>
<comment type="caution">
    <text evidence="20">The sequence shown here is derived from an EMBL/GenBank/DDBJ whole genome shotgun (WGS) entry which is preliminary data.</text>
</comment>
<keyword evidence="11 17" id="KW-1133">Transmembrane helix</keyword>
<evidence type="ECO:0000256" key="11">
    <source>
        <dbReference type="ARBA" id="ARBA00022989"/>
    </source>
</evidence>
<comment type="pathway">
    <text evidence="3 17">Protein modification; protein glycosylation.</text>
</comment>
<evidence type="ECO:0000256" key="2">
    <source>
        <dbReference type="ARBA" id="ARBA00004323"/>
    </source>
</evidence>
<dbReference type="PANTHER" id="PTHR11675">
    <property type="entry name" value="N-ACETYLGALACTOSAMINYLTRANSFERASE"/>
    <property type="match status" value="1"/>
</dbReference>
<evidence type="ECO:0000313" key="21">
    <source>
        <dbReference type="Proteomes" id="UP001209878"/>
    </source>
</evidence>
<dbReference type="FunFam" id="2.80.10.50:FF:000047">
    <property type="entry name" value="Polypeptide N-acetylgalactosaminyltransferase"/>
    <property type="match status" value="1"/>
</dbReference>
<keyword evidence="8" id="KW-0479">Metal-binding</keyword>
<comment type="cofactor">
    <cofactor evidence="1 17">
        <name>Mn(2+)</name>
        <dbReference type="ChEBI" id="CHEBI:29035"/>
    </cofactor>
</comment>
<keyword evidence="10" id="KW-0735">Signal-anchor</keyword>
<dbReference type="Pfam" id="PF00652">
    <property type="entry name" value="Ricin_B_lectin"/>
    <property type="match status" value="1"/>
</dbReference>
<evidence type="ECO:0000256" key="8">
    <source>
        <dbReference type="ARBA" id="ARBA00022723"/>
    </source>
</evidence>
<evidence type="ECO:0000256" key="4">
    <source>
        <dbReference type="ARBA" id="ARBA00005680"/>
    </source>
</evidence>
<dbReference type="PANTHER" id="PTHR11675:SF131">
    <property type="entry name" value="POLYPEPTIDE N-ACETYLGALACTOSAMINYLTRANSFERASE 9-RELATED"/>
    <property type="match status" value="1"/>
</dbReference>
<keyword evidence="5 17" id="KW-0328">Glycosyltransferase</keyword>
<evidence type="ECO:0000256" key="9">
    <source>
        <dbReference type="ARBA" id="ARBA00022734"/>
    </source>
</evidence>
<evidence type="ECO:0000256" key="1">
    <source>
        <dbReference type="ARBA" id="ARBA00001936"/>
    </source>
</evidence>
<dbReference type="PROSITE" id="PS50231">
    <property type="entry name" value="RICIN_B_LECTIN"/>
    <property type="match status" value="1"/>
</dbReference>
<feature type="domain" description="Ricin B lectin" evidence="19">
    <location>
        <begin position="501"/>
        <end position="616"/>
    </location>
</feature>
<dbReference type="Proteomes" id="UP001209878">
    <property type="component" value="Unassembled WGS sequence"/>
</dbReference>
<feature type="transmembrane region" description="Helical" evidence="17">
    <location>
        <begin position="12"/>
        <end position="35"/>
    </location>
</feature>
<keyword evidence="7 17" id="KW-0812">Transmembrane</keyword>
<protein>
    <recommendedName>
        <fullName evidence="17">Polypeptide N-acetylgalactosaminyltransferase</fullName>
        <ecNumber evidence="17">2.4.1.-</ecNumber>
    </recommendedName>
    <alternativeName>
        <fullName evidence="17">Protein-UDP acetylgalactosaminyltransferase</fullName>
    </alternativeName>
</protein>
<keyword evidence="14 17" id="KW-1015">Disulfide bond</keyword>
<evidence type="ECO:0000256" key="12">
    <source>
        <dbReference type="ARBA" id="ARBA00023034"/>
    </source>
</evidence>
<evidence type="ECO:0000256" key="13">
    <source>
        <dbReference type="ARBA" id="ARBA00023136"/>
    </source>
</evidence>
<comment type="subcellular location">
    <subcellularLocation>
        <location evidence="2 17">Golgi apparatus membrane</location>
        <topology evidence="2 17">Single-pass type II membrane protein</topology>
    </subcellularLocation>
</comment>
<evidence type="ECO:0000256" key="3">
    <source>
        <dbReference type="ARBA" id="ARBA00004922"/>
    </source>
</evidence>
<dbReference type="Gene3D" id="2.80.10.50">
    <property type="match status" value="1"/>
</dbReference>
<dbReference type="GO" id="GO:0004653">
    <property type="term" value="F:polypeptide N-acetylgalactosaminyltransferase activity"/>
    <property type="evidence" value="ECO:0007669"/>
    <property type="project" value="TreeGrafter"/>
</dbReference>
<dbReference type="GO" id="GO:0000139">
    <property type="term" value="C:Golgi membrane"/>
    <property type="evidence" value="ECO:0007669"/>
    <property type="project" value="UniProtKB-SubCell"/>
</dbReference>
<dbReference type="Pfam" id="PF00535">
    <property type="entry name" value="Glycos_transf_2"/>
    <property type="match status" value="1"/>
</dbReference>
<evidence type="ECO:0000256" key="14">
    <source>
        <dbReference type="ARBA" id="ARBA00023157"/>
    </source>
</evidence>
<dbReference type="InterPro" id="IPR045885">
    <property type="entry name" value="GalNAc-T"/>
</dbReference>
<accession>A0AAD9NYP0</accession>
<evidence type="ECO:0000256" key="6">
    <source>
        <dbReference type="ARBA" id="ARBA00022679"/>
    </source>
</evidence>
<keyword evidence="9 17" id="KW-0430">Lectin</keyword>